<organism evidence="5 6">
    <name type="scientific">Kaistia nematophila</name>
    <dbReference type="NCBI Taxonomy" id="2994654"/>
    <lineage>
        <taxon>Bacteria</taxon>
        <taxon>Pseudomonadati</taxon>
        <taxon>Pseudomonadota</taxon>
        <taxon>Alphaproteobacteria</taxon>
        <taxon>Hyphomicrobiales</taxon>
        <taxon>Kaistiaceae</taxon>
        <taxon>Kaistia</taxon>
    </lineage>
</organism>
<feature type="chain" id="PRO_5040765312" evidence="3">
    <location>
        <begin position="27"/>
        <end position="533"/>
    </location>
</feature>
<comment type="caution">
    <text evidence="5">The sequence shown here is derived from an EMBL/GenBank/DDBJ whole genome shotgun (WGS) entry which is preliminary data.</text>
</comment>
<comment type="similarity">
    <text evidence="2">Belongs to the bacterial solute-binding protein 5 family.</text>
</comment>
<dbReference type="InterPro" id="IPR000914">
    <property type="entry name" value="SBP_5_dom"/>
</dbReference>
<dbReference type="CDD" id="cd08512">
    <property type="entry name" value="PBP2_NikA_DppA_OppA_like_7"/>
    <property type="match status" value="1"/>
</dbReference>
<comment type="subcellular location">
    <subcellularLocation>
        <location evidence="1">Periplasm</location>
    </subcellularLocation>
</comment>
<dbReference type="GO" id="GO:0030288">
    <property type="term" value="C:outer membrane-bounded periplasmic space"/>
    <property type="evidence" value="ECO:0007669"/>
    <property type="project" value="UniProtKB-ARBA"/>
</dbReference>
<dbReference type="GO" id="GO:0043190">
    <property type="term" value="C:ATP-binding cassette (ABC) transporter complex"/>
    <property type="evidence" value="ECO:0007669"/>
    <property type="project" value="InterPro"/>
</dbReference>
<dbReference type="PIRSF" id="PIRSF002741">
    <property type="entry name" value="MppA"/>
    <property type="match status" value="1"/>
</dbReference>
<evidence type="ECO:0000259" key="4">
    <source>
        <dbReference type="Pfam" id="PF00496"/>
    </source>
</evidence>
<protein>
    <submittedName>
        <fullName evidence="5">ABC transporter substrate-binding protein</fullName>
    </submittedName>
</protein>
<dbReference type="GO" id="GO:0015833">
    <property type="term" value="P:peptide transport"/>
    <property type="evidence" value="ECO:0007669"/>
    <property type="project" value="TreeGrafter"/>
</dbReference>
<evidence type="ECO:0000313" key="6">
    <source>
        <dbReference type="Proteomes" id="UP001144805"/>
    </source>
</evidence>
<dbReference type="PANTHER" id="PTHR30290">
    <property type="entry name" value="PERIPLASMIC BINDING COMPONENT OF ABC TRANSPORTER"/>
    <property type="match status" value="1"/>
</dbReference>
<name>A0A9X3E295_9HYPH</name>
<dbReference type="EMBL" id="JAPKNK010000002">
    <property type="protein sequence ID" value="MCX5568453.1"/>
    <property type="molecule type" value="Genomic_DNA"/>
</dbReference>
<keyword evidence="3" id="KW-0732">Signal</keyword>
<dbReference type="SUPFAM" id="SSF53850">
    <property type="entry name" value="Periplasmic binding protein-like II"/>
    <property type="match status" value="1"/>
</dbReference>
<accession>A0A9X3E295</accession>
<feature type="domain" description="Solute-binding protein family 5" evidence="4">
    <location>
        <begin position="72"/>
        <end position="442"/>
    </location>
</feature>
<keyword evidence="6" id="KW-1185">Reference proteome</keyword>
<evidence type="ECO:0000256" key="2">
    <source>
        <dbReference type="ARBA" id="ARBA00005695"/>
    </source>
</evidence>
<dbReference type="InterPro" id="IPR039424">
    <property type="entry name" value="SBP_5"/>
</dbReference>
<dbReference type="Proteomes" id="UP001144805">
    <property type="component" value="Unassembled WGS sequence"/>
</dbReference>
<dbReference type="InterPro" id="IPR030678">
    <property type="entry name" value="Peptide/Ni-bd"/>
</dbReference>
<dbReference type="Gene3D" id="3.40.190.10">
    <property type="entry name" value="Periplasmic binding protein-like II"/>
    <property type="match status" value="1"/>
</dbReference>
<dbReference type="GO" id="GO:1904680">
    <property type="term" value="F:peptide transmembrane transporter activity"/>
    <property type="evidence" value="ECO:0007669"/>
    <property type="project" value="TreeGrafter"/>
</dbReference>
<evidence type="ECO:0000256" key="3">
    <source>
        <dbReference type="SAM" id="SignalP"/>
    </source>
</evidence>
<dbReference type="Gene3D" id="3.10.105.10">
    <property type="entry name" value="Dipeptide-binding Protein, Domain 3"/>
    <property type="match status" value="1"/>
</dbReference>
<dbReference type="AlphaFoldDB" id="A0A9X3E295"/>
<evidence type="ECO:0000256" key="1">
    <source>
        <dbReference type="ARBA" id="ARBA00004418"/>
    </source>
</evidence>
<proteinExistence type="inferred from homology"/>
<sequence>MMKKLRASLLLAALSVPALMTAAAHAETVLRLDEAPIGELDPAKATDYADSILMFNVYDTLVAPTAGKPGTQPLLASSWTVDGNAYTFTLRDDVKFHSGNPLTAEDVVYSFDRMIALGQGFSHLFVDSVEKVEAVDGKTVKFTLKGPYAPFLSALVRLPVVDSKLARQHQADGKYGAFGDYSEAWLSANDAGSGAYAVVKQNPQEETDLVKFKDYFLGATPKSPDKVRFRYGLEASTVRALLSKGEHDIGSQWLPPEVAKSLAADDKMQLLTEVGTNVFYIKLNTAKPPLDDVHCRLALTYAFDYATAAKMVAVTDKVSLGKPANGPIPHGMLGSSSDVPNYAQDLDKAKAELAQCKYKPEETPLEISWIAEVPLEERFALLMQANFAKLGFKPEVKRVPWALFTEMVTKPETTPNISQIFNSATTPDPDSLLYNTYHSSAKGTWQSPEYLQDAEVDKLLAAGRAEVDPAKRQKIYEDLSQRLRDLAPTIYAYDQVAVFPARKAVTVPALSNDADRYALSAFGFTFRNMEMAE</sequence>
<feature type="signal peptide" evidence="3">
    <location>
        <begin position="1"/>
        <end position="26"/>
    </location>
</feature>
<dbReference type="Gene3D" id="3.90.76.10">
    <property type="entry name" value="Dipeptide-binding Protein, Domain 1"/>
    <property type="match status" value="1"/>
</dbReference>
<gene>
    <name evidence="5" type="ORF">OSH07_04535</name>
</gene>
<reference evidence="5" key="1">
    <citation type="submission" date="2022-11" db="EMBL/GenBank/DDBJ databases">
        <title>Biodiversity and phylogenetic relationships of bacteria.</title>
        <authorList>
            <person name="Machado R.A.R."/>
            <person name="Bhat A."/>
            <person name="Loulou A."/>
            <person name="Kallel S."/>
        </authorList>
    </citation>
    <scope>NUCLEOTIDE SEQUENCE</scope>
    <source>
        <strain evidence="5">K-TC2</strain>
    </source>
</reference>
<evidence type="ECO:0000313" key="5">
    <source>
        <dbReference type="EMBL" id="MCX5568453.1"/>
    </source>
</evidence>
<dbReference type="Pfam" id="PF00496">
    <property type="entry name" value="SBP_bac_5"/>
    <property type="match status" value="1"/>
</dbReference>